<dbReference type="InterPro" id="IPR043777">
    <property type="entry name" value="DUF5719"/>
</dbReference>
<dbReference type="Proteomes" id="UP000179769">
    <property type="component" value="Unassembled WGS sequence"/>
</dbReference>
<evidence type="ECO:0000313" key="2">
    <source>
        <dbReference type="EMBL" id="OHV27600.1"/>
    </source>
</evidence>
<proteinExistence type="predicted"/>
<keyword evidence="3" id="KW-1185">Reference proteome</keyword>
<sequence length="523" mass="50846">MKRIVVPAGVAGLVGVVAALLATAGPRPPAAVPRPVTAVTAVTLDCPDLGLRGRVPQLLDVVRGSGPDGVVRPSGGGALLGGDRQHDELLYLPRPDSGGPTPGGPDSGQSVARGPAGGPLRLVATGSAAAGLTATVTSPGSGAGPLRARCEQSRARTWFAGPATVAGRDPVLYWTNTGPRPARVSVGAASSGQTAPRVEVTVPVGRTVSRRLAELAPEATVTTVDVDVHTGRVLSWLVDRASGSGPAAATPVPPTAGPATRVLLGGFLTPAGSGGAGAPAAGPPTADLVLSAPGAAATVRVSVITASGRHTPVGLEAVRIPAGAALRRPVTLTPAGPSALLVESTDGGGIVAALGLPTGVATAAPAAPGGGPPNGRTWVAGVVPERPRWAGVVVGEPGAAGPTPPGLVVAAAPVPAWTAGALVLVAPGRAATVWVDGRRFEVGAGRAVLAPLLAGRVGARVVGTGGPLVASQVLGTAPPTAGAPSAGVATALVPRTVSAVVPLTGAWRLRYGPASLADPRVAW</sequence>
<accession>A0A1S1Q0U9</accession>
<dbReference type="RefSeq" id="WP_071064554.1">
    <property type="nucleotide sequence ID" value="NZ_MAXA01000219.1"/>
</dbReference>
<gene>
    <name evidence="2" type="ORF">BBK14_19870</name>
</gene>
<evidence type="ECO:0000313" key="3">
    <source>
        <dbReference type="Proteomes" id="UP000179769"/>
    </source>
</evidence>
<dbReference type="OrthoDB" id="3209866at2"/>
<feature type="region of interest" description="Disordered" evidence="1">
    <location>
        <begin position="92"/>
        <end position="119"/>
    </location>
</feature>
<comment type="caution">
    <text evidence="2">The sequence shown here is derived from an EMBL/GenBank/DDBJ whole genome shotgun (WGS) entry which is preliminary data.</text>
</comment>
<organism evidence="2 3">
    <name type="scientific">Parafrankia soli</name>
    <dbReference type="NCBI Taxonomy" id="2599596"/>
    <lineage>
        <taxon>Bacteria</taxon>
        <taxon>Bacillati</taxon>
        <taxon>Actinomycetota</taxon>
        <taxon>Actinomycetes</taxon>
        <taxon>Frankiales</taxon>
        <taxon>Frankiaceae</taxon>
        <taxon>Parafrankia</taxon>
    </lineage>
</organism>
<name>A0A1S1Q0U9_9ACTN</name>
<dbReference type="AlphaFoldDB" id="A0A1S1Q0U9"/>
<evidence type="ECO:0000256" key="1">
    <source>
        <dbReference type="SAM" id="MobiDB-lite"/>
    </source>
</evidence>
<protein>
    <submittedName>
        <fullName evidence="2">Uncharacterized protein</fullName>
    </submittedName>
</protein>
<dbReference type="Pfam" id="PF18986">
    <property type="entry name" value="DUF5719"/>
    <property type="match status" value="1"/>
</dbReference>
<dbReference type="EMBL" id="MAXA01000219">
    <property type="protein sequence ID" value="OHV27600.1"/>
    <property type="molecule type" value="Genomic_DNA"/>
</dbReference>
<reference evidence="3" key="1">
    <citation type="submission" date="2016-07" db="EMBL/GenBank/DDBJ databases">
        <title>Frankia sp. NRRL B-16219 Genome sequencing.</title>
        <authorList>
            <person name="Ghodhbane-Gtari F."/>
            <person name="Swanson E."/>
            <person name="Gueddou A."/>
            <person name="Louati M."/>
            <person name="Nouioui I."/>
            <person name="Hezbri K."/>
            <person name="Abebe-Akele F."/>
            <person name="Simpson S."/>
            <person name="Morris K."/>
            <person name="Thomas K."/>
            <person name="Gtari M."/>
            <person name="Tisa L.S."/>
        </authorList>
    </citation>
    <scope>NUCLEOTIDE SEQUENCE [LARGE SCALE GENOMIC DNA]</scope>
    <source>
        <strain evidence="3">NRRL B-16219</strain>
    </source>
</reference>